<comment type="caution">
    <text evidence="4">The sequence shown here is derived from an EMBL/GenBank/DDBJ whole genome shotgun (WGS) entry which is preliminary data.</text>
</comment>
<evidence type="ECO:0000259" key="3">
    <source>
        <dbReference type="Pfam" id="PF00013"/>
    </source>
</evidence>
<evidence type="ECO:0000313" key="4">
    <source>
        <dbReference type="EMBL" id="RRT83595.1"/>
    </source>
</evidence>
<dbReference type="AlphaFoldDB" id="A0A427B542"/>
<reference evidence="4 5" key="1">
    <citation type="journal article" date="2014" name="Agronomy (Basel)">
        <title>A Draft Genome Sequence for Ensete ventricosum, the Drought-Tolerant Tree Against Hunger.</title>
        <authorList>
            <person name="Harrison J."/>
            <person name="Moore K.A."/>
            <person name="Paszkiewicz K."/>
            <person name="Jones T."/>
            <person name="Grant M."/>
            <person name="Ambacheew D."/>
            <person name="Muzemil S."/>
            <person name="Studholme D.J."/>
        </authorList>
    </citation>
    <scope>NUCLEOTIDE SEQUENCE [LARGE SCALE GENOMIC DNA]</scope>
</reference>
<name>A0A427B542_ENSVE</name>
<protein>
    <recommendedName>
        <fullName evidence="3">K Homology domain-containing protein</fullName>
    </recommendedName>
</protein>
<feature type="region of interest" description="Disordered" evidence="2">
    <location>
        <begin position="1"/>
        <end position="39"/>
    </location>
</feature>
<accession>A0A427B542</accession>
<evidence type="ECO:0000256" key="1">
    <source>
        <dbReference type="PROSITE-ProRule" id="PRU00117"/>
    </source>
</evidence>
<sequence>MYAVAADTGKELHKPETQELVNGEGQGAQSTMVPPADLGTMSCKTEVPNNKVMDAYALSCSFTIQSGGEQFEIKVPNEKVGLIIGKGGETIKNLQTRSGARIQVKILM</sequence>
<proteinExistence type="predicted"/>
<dbReference type="PANTHER" id="PTHR10288">
    <property type="entry name" value="KH DOMAIN CONTAINING RNA BINDING PROTEIN"/>
    <property type="match status" value="1"/>
</dbReference>
<feature type="compositionally biased region" description="Basic and acidic residues" evidence="2">
    <location>
        <begin position="8"/>
        <end position="17"/>
    </location>
</feature>
<evidence type="ECO:0000256" key="2">
    <source>
        <dbReference type="SAM" id="MobiDB-lite"/>
    </source>
</evidence>
<dbReference type="InterPro" id="IPR036612">
    <property type="entry name" value="KH_dom_type_1_sf"/>
</dbReference>
<dbReference type="Pfam" id="PF00013">
    <property type="entry name" value="KH_1"/>
    <property type="match status" value="1"/>
</dbReference>
<dbReference type="SUPFAM" id="SSF54814">
    <property type="entry name" value="Prokaryotic type KH domain (KH-domain type II)"/>
    <property type="match status" value="1"/>
</dbReference>
<dbReference type="PROSITE" id="PS50084">
    <property type="entry name" value="KH_TYPE_1"/>
    <property type="match status" value="1"/>
</dbReference>
<dbReference type="Proteomes" id="UP000287651">
    <property type="component" value="Unassembled WGS sequence"/>
</dbReference>
<dbReference type="GO" id="GO:0003723">
    <property type="term" value="F:RNA binding"/>
    <property type="evidence" value="ECO:0007669"/>
    <property type="project" value="UniProtKB-UniRule"/>
</dbReference>
<dbReference type="InterPro" id="IPR009019">
    <property type="entry name" value="KH_sf_prok-type"/>
</dbReference>
<dbReference type="EMBL" id="AMZH03000467">
    <property type="protein sequence ID" value="RRT83595.1"/>
    <property type="molecule type" value="Genomic_DNA"/>
</dbReference>
<evidence type="ECO:0000313" key="5">
    <source>
        <dbReference type="Proteomes" id="UP000287651"/>
    </source>
</evidence>
<gene>
    <name evidence="4" type="ORF">B296_00000822</name>
</gene>
<organism evidence="4 5">
    <name type="scientific">Ensete ventricosum</name>
    <name type="common">Abyssinian banana</name>
    <name type="synonym">Musa ensete</name>
    <dbReference type="NCBI Taxonomy" id="4639"/>
    <lineage>
        <taxon>Eukaryota</taxon>
        <taxon>Viridiplantae</taxon>
        <taxon>Streptophyta</taxon>
        <taxon>Embryophyta</taxon>
        <taxon>Tracheophyta</taxon>
        <taxon>Spermatophyta</taxon>
        <taxon>Magnoliopsida</taxon>
        <taxon>Liliopsida</taxon>
        <taxon>Zingiberales</taxon>
        <taxon>Musaceae</taxon>
        <taxon>Ensete</taxon>
    </lineage>
</organism>
<dbReference type="Gene3D" id="3.30.1370.10">
    <property type="entry name" value="K Homology domain, type 1"/>
    <property type="match status" value="1"/>
</dbReference>
<keyword evidence="1" id="KW-0694">RNA-binding</keyword>
<dbReference type="InterPro" id="IPR004088">
    <property type="entry name" value="KH_dom_type_1"/>
</dbReference>
<feature type="domain" description="K Homology" evidence="3">
    <location>
        <begin position="71"/>
        <end position="104"/>
    </location>
</feature>